<dbReference type="KEGG" id="tsv:DSM104635_00088"/>
<evidence type="ECO:0000313" key="3">
    <source>
        <dbReference type="EMBL" id="QGZ93279.1"/>
    </source>
</evidence>
<dbReference type="Proteomes" id="UP000431269">
    <property type="component" value="Chromosome"/>
</dbReference>
<accession>A0A6I6MGA5</accession>
<keyword evidence="4" id="KW-1185">Reference proteome</keyword>
<feature type="domain" description="DUF6265" evidence="2">
    <location>
        <begin position="29"/>
        <end position="131"/>
    </location>
</feature>
<evidence type="ECO:0000259" key="2">
    <source>
        <dbReference type="Pfam" id="PF19780"/>
    </source>
</evidence>
<proteinExistence type="predicted"/>
<dbReference type="EMBL" id="CP047045">
    <property type="protein sequence ID" value="QGZ93279.1"/>
    <property type="molecule type" value="Genomic_DNA"/>
</dbReference>
<name>A0A6I6MGA5_9CAUL</name>
<dbReference type="RefSeq" id="WP_158764289.1">
    <property type="nucleotide sequence ID" value="NZ_CP047045.1"/>
</dbReference>
<gene>
    <name evidence="3" type="ORF">DSM104635_00088</name>
</gene>
<organism evidence="3 4">
    <name type="scientific">Terricaulis silvestris</name>
    <dbReference type="NCBI Taxonomy" id="2686094"/>
    <lineage>
        <taxon>Bacteria</taxon>
        <taxon>Pseudomonadati</taxon>
        <taxon>Pseudomonadota</taxon>
        <taxon>Alphaproteobacteria</taxon>
        <taxon>Caulobacterales</taxon>
        <taxon>Caulobacteraceae</taxon>
        <taxon>Terricaulis</taxon>
    </lineage>
</organism>
<keyword evidence="1" id="KW-0732">Signal</keyword>
<protein>
    <recommendedName>
        <fullName evidence="2">DUF6265 domain-containing protein</fullName>
    </recommendedName>
</protein>
<feature type="chain" id="PRO_5026209023" description="DUF6265 domain-containing protein" evidence="1">
    <location>
        <begin position="21"/>
        <end position="156"/>
    </location>
</feature>
<dbReference type="InterPro" id="IPR046232">
    <property type="entry name" value="DUF6265"/>
</dbReference>
<dbReference type="Pfam" id="PF19780">
    <property type="entry name" value="DUF6265"/>
    <property type="match status" value="1"/>
</dbReference>
<feature type="signal peptide" evidence="1">
    <location>
        <begin position="1"/>
        <end position="20"/>
    </location>
</feature>
<reference evidence="4" key="1">
    <citation type="submission" date="2019-12" db="EMBL/GenBank/DDBJ databases">
        <title>Complete genome of Terracaulis silvestris 0127_4.</title>
        <authorList>
            <person name="Vieira S."/>
            <person name="Riedel T."/>
            <person name="Sproer C."/>
            <person name="Pascual J."/>
            <person name="Boedeker C."/>
            <person name="Overmann J."/>
        </authorList>
    </citation>
    <scope>NUCLEOTIDE SEQUENCE [LARGE SCALE GENOMIC DNA]</scope>
    <source>
        <strain evidence="4">0127_4</strain>
    </source>
</reference>
<dbReference type="PROSITE" id="PS51257">
    <property type="entry name" value="PROKAR_LIPOPROTEIN"/>
    <property type="match status" value="1"/>
</dbReference>
<dbReference type="AlphaFoldDB" id="A0A6I6MGA5"/>
<evidence type="ECO:0000313" key="4">
    <source>
        <dbReference type="Proteomes" id="UP000431269"/>
    </source>
</evidence>
<sequence length="156" mass="16695">MRILAAIGFALGLSACGVSAQGAASTSPDWISGYWLSCVDGRETAESWIGAGTGTLLGANSSGGGFEFLRIAANEDGGLSYYSMPNGASPPTAFAMTSYADQRVVFENPQHDFPQRIVYERDGDVMVARIEGPMDGRTESMEWRFQRAEQDAHCPA</sequence>
<evidence type="ECO:0000256" key="1">
    <source>
        <dbReference type="SAM" id="SignalP"/>
    </source>
</evidence>